<keyword evidence="3" id="KW-1185">Reference proteome</keyword>
<evidence type="ECO:0000313" key="3">
    <source>
        <dbReference type="Proteomes" id="UP001259347"/>
    </source>
</evidence>
<keyword evidence="1" id="KW-1133">Transmembrane helix</keyword>
<keyword evidence="1" id="KW-0472">Membrane</keyword>
<sequence>MGSRIGVIVMAVCLTLYILLAGQRAIALLATGTPIAITMGVALIVLPLIGIWALVREIQFGLAADRLTRILRVEGRLPDDEVGLTPSGRVDKEDAPALLHRYTSDAEAEPADWRARLRLGIVQDATGNRRAARASVREAIRVEKASR</sequence>
<feature type="transmembrane region" description="Helical" evidence="1">
    <location>
        <begin position="35"/>
        <end position="55"/>
    </location>
</feature>
<organism evidence="2 3">
    <name type="scientific">Microbacterium resistens</name>
    <dbReference type="NCBI Taxonomy" id="156977"/>
    <lineage>
        <taxon>Bacteria</taxon>
        <taxon>Bacillati</taxon>
        <taxon>Actinomycetota</taxon>
        <taxon>Actinomycetes</taxon>
        <taxon>Micrococcales</taxon>
        <taxon>Microbacteriaceae</taxon>
        <taxon>Microbacterium</taxon>
    </lineage>
</organism>
<proteinExistence type="predicted"/>
<evidence type="ECO:0008006" key="4">
    <source>
        <dbReference type="Google" id="ProtNLM"/>
    </source>
</evidence>
<protein>
    <recommendedName>
        <fullName evidence="4">Tetratricopeptide repeat protein</fullName>
    </recommendedName>
</protein>
<accession>A0ABU1SGC8</accession>
<evidence type="ECO:0000256" key="1">
    <source>
        <dbReference type="SAM" id="Phobius"/>
    </source>
</evidence>
<keyword evidence="1" id="KW-0812">Transmembrane</keyword>
<dbReference type="EMBL" id="JAVDUM010000016">
    <property type="protein sequence ID" value="MDR6868663.1"/>
    <property type="molecule type" value="Genomic_DNA"/>
</dbReference>
<dbReference type="Proteomes" id="UP001259347">
    <property type="component" value="Unassembled WGS sequence"/>
</dbReference>
<name>A0ABU1SGC8_9MICO</name>
<reference evidence="2 3" key="1">
    <citation type="submission" date="2023-07" db="EMBL/GenBank/DDBJ databases">
        <title>Sorghum-associated microbial communities from plants grown in Nebraska, USA.</title>
        <authorList>
            <person name="Schachtman D."/>
        </authorList>
    </citation>
    <scope>NUCLEOTIDE SEQUENCE [LARGE SCALE GENOMIC DNA]</scope>
    <source>
        <strain evidence="2 3">2980</strain>
    </source>
</reference>
<gene>
    <name evidence="2" type="ORF">J2Y69_003287</name>
</gene>
<evidence type="ECO:0000313" key="2">
    <source>
        <dbReference type="EMBL" id="MDR6868663.1"/>
    </source>
</evidence>
<dbReference type="RefSeq" id="WP_310022706.1">
    <property type="nucleotide sequence ID" value="NZ_JAVDUM010000016.1"/>
</dbReference>
<comment type="caution">
    <text evidence="2">The sequence shown here is derived from an EMBL/GenBank/DDBJ whole genome shotgun (WGS) entry which is preliminary data.</text>
</comment>
<feature type="transmembrane region" description="Helical" evidence="1">
    <location>
        <begin position="7"/>
        <end position="29"/>
    </location>
</feature>